<evidence type="ECO:0000259" key="21">
    <source>
        <dbReference type="PROSITE" id="PS50104"/>
    </source>
</evidence>
<dbReference type="FunFam" id="3.40.50.10140:FF:000001">
    <property type="entry name" value="Toll-like receptor 2"/>
    <property type="match status" value="1"/>
</dbReference>
<keyword evidence="15" id="KW-0325">Glycoprotein</keyword>
<sequence>MPRVHVGDVREDGGTGDAGAGDVTGEMLGPEKWCCGGDGGSGGADMMVMVELMLQGRDPPPPWTPEAPAGRAAKEPGARASSAPPLLRPARLPRLSPSLLPRVSRGGCGRPTRDGLGRAPQGRLGGGSSERPRRPLPLRPPLSAAPGPRTPWRRSVWVLGTLISFSKEESSDQAAPLSCAPTGVCDGRSRALTSIPAGLTDTVKSLDLSKNEITYVGSVDLQKCVNMKTLLLGTNRINTIEENSFCSLERLEYLDLSYNQLFDLSSSWFRPLSSLKFLNLLGNPYSVLGETSLFSHLTNLRILKVGNIYNFTRIHKKDFAGLHFLEALEIDASNLQKYEPKSLKVIENINQLALRLRRPVFLLQIFGDLLSSLDYLELRDTDLNTFNFSELPISDANPVLKKFTFRSVEVSDQSVTHVMRLLGHAPRASEVQFDDCTLNGLGDFSTSEVHQIGDVGNMETLTIRRLHIPRFFLFYDLSNLYSLTGRVKRVTIENSKVFLVPCQLSQHLKSLEYFDLSNNLMVEEHLKYSACVGAWPSLRTLILRQNHLTSLERTGEILLTLKNLTSLDISKNNFHSMPETCQWPEKMSSLNLSSTRVSSVSSCIPQTLEVLDVSNNNLNSFTLLLPHLRELYISRNKLKMLPAASFLPMLQVMRVSRNTITAFSQAQLDSFENLKTLEASRNNFICSCEFLSFMREHQALGALLVDWPQGYVCDSPSQVRGQRVQDARLPLSQCHRVALVAAVCCTFFLLALLTAVLCRRFHGLWYLRMTWAWLQAKRKPRKAAPRDLCYDAFVSYSEQDAYWVENLLVQELEHFDPPFKLCLHKRDFVPGKWIIDNIIDSIEKSHKTIFVLSENFVKSEWCKYELDFSHFRLFDENNDAAILVLLEPIEKKAIPQRFCKLRKVMNTKTYLEWPRQEEQREGFWQNLRTAIKS</sequence>
<dbReference type="GO" id="GO:0038023">
    <property type="term" value="F:signaling receptor activity"/>
    <property type="evidence" value="ECO:0007669"/>
    <property type="project" value="TreeGrafter"/>
</dbReference>
<evidence type="ECO:0000256" key="6">
    <source>
        <dbReference type="ARBA" id="ARBA00022614"/>
    </source>
</evidence>
<comment type="subcellular location">
    <subcellularLocation>
        <location evidence="2">Cytoplasmic vesicle</location>
        <location evidence="2">Phagosome membrane</location>
        <topology evidence="2">Single-pass type I membrane protein</topology>
    </subcellularLocation>
    <subcellularLocation>
        <location evidence="1">Membrane raft</location>
    </subcellularLocation>
</comment>
<keyword evidence="10" id="KW-0391">Immunity</keyword>
<comment type="similarity">
    <text evidence="3">Belongs to the Toll-like receptor family.</text>
</comment>
<dbReference type="GO" id="GO:0045121">
    <property type="term" value="C:membrane raft"/>
    <property type="evidence" value="ECO:0007669"/>
    <property type="project" value="UniProtKB-SubCell"/>
</dbReference>
<evidence type="ECO:0000256" key="13">
    <source>
        <dbReference type="ARBA" id="ARBA00023136"/>
    </source>
</evidence>
<dbReference type="GO" id="GO:0042497">
    <property type="term" value="F:triacyl lipopeptide binding"/>
    <property type="evidence" value="ECO:0007669"/>
    <property type="project" value="TreeGrafter"/>
</dbReference>
<dbReference type="PANTHER" id="PTHR24365:SF17">
    <property type="entry name" value="TOLL-LIKE RECEPTOR 2"/>
    <property type="match status" value="1"/>
</dbReference>
<evidence type="ECO:0000256" key="5">
    <source>
        <dbReference type="ARBA" id="ARBA00022588"/>
    </source>
</evidence>
<reference evidence="22" key="1">
    <citation type="journal article" date="2021" name="Evol. Appl.">
        <title>The genome of the Pyrenean desman and the effects of bottlenecks and inbreeding on the genomic landscape of an endangered species.</title>
        <authorList>
            <person name="Escoda L."/>
            <person name="Castresana J."/>
        </authorList>
    </citation>
    <scope>NUCLEOTIDE SEQUENCE</scope>
    <source>
        <strain evidence="22">IBE-C5619</strain>
    </source>
</reference>
<dbReference type="SMART" id="SM00255">
    <property type="entry name" value="TIR"/>
    <property type="match status" value="1"/>
</dbReference>
<dbReference type="Pfam" id="PF01582">
    <property type="entry name" value="TIR"/>
    <property type="match status" value="1"/>
</dbReference>
<keyword evidence="14 22" id="KW-0675">Receptor</keyword>
<evidence type="ECO:0000256" key="2">
    <source>
        <dbReference type="ARBA" id="ARBA00004596"/>
    </source>
</evidence>
<dbReference type="InterPro" id="IPR003591">
    <property type="entry name" value="Leu-rich_rpt_typical-subtyp"/>
</dbReference>
<feature type="compositionally biased region" description="Low complexity" evidence="19">
    <location>
        <begin position="78"/>
        <end position="105"/>
    </location>
</feature>
<dbReference type="GO" id="GO:0030670">
    <property type="term" value="C:phagocytic vesicle membrane"/>
    <property type="evidence" value="ECO:0007669"/>
    <property type="project" value="UniProtKB-SubCell"/>
</dbReference>
<dbReference type="InterPro" id="IPR000483">
    <property type="entry name" value="Cys-rich_flank_reg_C"/>
</dbReference>
<feature type="region of interest" description="Disordered" evidence="19">
    <location>
        <begin position="1"/>
        <end position="27"/>
    </location>
</feature>
<dbReference type="Proteomes" id="UP000700334">
    <property type="component" value="Unassembled WGS sequence"/>
</dbReference>
<dbReference type="SUPFAM" id="SSF52200">
    <property type="entry name" value="Toll/Interleukin receptor TIR domain"/>
    <property type="match status" value="1"/>
</dbReference>
<keyword evidence="5" id="KW-0399">Innate immunity</keyword>
<keyword evidence="8" id="KW-0732">Signal</keyword>
<dbReference type="SMART" id="SM00082">
    <property type="entry name" value="LRRCT"/>
    <property type="match status" value="1"/>
</dbReference>
<evidence type="ECO:0000256" key="16">
    <source>
        <dbReference type="ARBA" id="ARBA00023198"/>
    </source>
</evidence>
<keyword evidence="17" id="KW-0968">Cytoplasmic vesicle</keyword>
<keyword evidence="13 20" id="KW-0472">Membrane</keyword>
<dbReference type="Pfam" id="PF13516">
    <property type="entry name" value="LRR_6"/>
    <property type="match status" value="1"/>
</dbReference>
<comment type="function">
    <text evidence="18">Cooperates with LY96 to mediate the innate immune response to bacterial lipoproteins and other microbial cell wall components. Cooperates with TLR1 or TLR6 to mediate the innate immune response to bacterial lipoproteins or lipopeptides. Acts via MYD88 and TRAF6, leading to NF-kappa-B activation, cytokine secretion and the inflammatory response. May also promote apoptosis in response to lipoproteins. Forms activation clusters composed of several receptors depending on the ligand, these clusters trigger signaling from the cell surface and subsequently are targeted to the Golgi in a lipid-raft dependent pathway. Forms the cluster TLR2:TLR6:CD14:CD36 in response to diacylated lipopeptides and TLR2:TLR1:CD14 in response to triacylated lipopeptides.</text>
</comment>
<dbReference type="EMBL" id="JAGFMF010012111">
    <property type="protein sequence ID" value="KAG8507332.1"/>
    <property type="molecule type" value="Genomic_DNA"/>
</dbReference>
<evidence type="ECO:0000256" key="12">
    <source>
        <dbReference type="ARBA" id="ARBA00023027"/>
    </source>
</evidence>
<proteinExistence type="inferred from homology"/>
<keyword evidence="11 20" id="KW-1133">Transmembrane helix</keyword>
<dbReference type="PROSITE" id="PS50104">
    <property type="entry name" value="TIR"/>
    <property type="match status" value="1"/>
</dbReference>
<feature type="region of interest" description="Disordered" evidence="19">
    <location>
        <begin position="55"/>
        <end position="150"/>
    </location>
</feature>
<feature type="transmembrane region" description="Helical" evidence="20">
    <location>
        <begin position="737"/>
        <end position="758"/>
    </location>
</feature>
<dbReference type="FunFam" id="3.80.10.10:FF:000046">
    <property type="entry name" value="Toll-like receptor 2"/>
    <property type="match status" value="1"/>
</dbReference>
<dbReference type="GO" id="GO:0002224">
    <property type="term" value="P:toll-like receptor signaling pathway"/>
    <property type="evidence" value="ECO:0007669"/>
    <property type="project" value="TreeGrafter"/>
</dbReference>
<accession>A0A8J5ZUZ8</accession>
<evidence type="ECO:0000256" key="4">
    <source>
        <dbReference type="ARBA" id="ARBA00017391"/>
    </source>
</evidence>
<dbReference type="Gene3D" id="3.80.10.10">
    <property type="entry name" value="Ribonuclease Inhibitor"/>
    <property type="match status" value="1"/>
</dbReference>
<dbReference type="SMART" id="SM00364">
    <property type="entry name" value="LRR_BAC"/>
    <property type="match status" value="5"/>
</dbReference>
<keyword evidence="16" id="KW-0395">Inflammatory response</keyword>
<dbReference type="OrthoDB" id="1081807at2759"/>
<dbReference type="SUPFAM" id="SSF52058">
    <property type="entry name" value="L domain-like"/>
    <property type="match status" value="2"/>
</dbReference>
<dbReference type="SMART" id="SM00369">
    <property type="entry name" value="LRR_TYP"/>
    <property type="match status" value="6"/>
</dbReference>
<name>A0A8J5ZUZ8_GALPY</name>
<keyword evidence="7 20" id="KW-0812">Transmembrane</keyword>
<dbReference type="InterPro" id="IPR001611">
    <property type="entry name" value="Leu-rich_rpt"/>
</dbReference>
<dbReference type="InterPro" id="IPR032675">
    <property type="entry name" value="LRR_dom_sf"/>
</dbReference>
<gene>
    <name evidence="22" type="ORF">J0S82_013821</name>
</gene>
<dbReference type="InterPro" id="IPR035897">
    <property type="entry name" value="Toll_tir_struct_dom_sf"/>
</dbReference>
<keyword evidence="12" id="KW-0520">NAD</keyword>
<dbReference type="GO" id="GO:0043235">
    <property type="term" value="C:receptor complex"/>
    <property type="evidence" value="ECO:0007669"/>
    <property type="project" value="TreeGrafter"/>
</dbReference>
<evidence type="ECO:0000256" key="11">
    <source>
        <dbReference type="ARBA" id="ARBA00022989"/>
    </source>
</evidence>
<evidence type="ECO:0000256" key="18">
    <source>
        <dbReference type="ARBA" id="ARBA00045303"/>
    </source>
</evidence>
<comment type="caution">
    <text evidence="22">The sequence shown here is derived from an EMBL/GenBank/DDBJ whole genome shotgun (WGS) entry which is preliminary data.</text>
</comment>
<dbReference type="PRINTS" id="PR01537">
    <property type="entry name" value="INTRLKN1R1F"/>
</dbReference>
<evidence type="ECO:0000313" key="22">
    <source>
        <dbReference type="EMBL" id="KAG8507332.1"/>
    </source>
</evidence>
<dbReference type="Pfam" id="PF13855">
    <property type="entry name" value="LRR_8"/>
    <property type="match status" value="2"/>
</dbReference>
<feature type="domain" description="TIR" evidence="21">
    <location>
        <begin position="788"/>
        <end position="931"/>
    </location>
</feature>
<evidence type="ECO:0000256" key="7">
    <source>
        <dbReference type="ARBA" id="ARBA00022692"/>
    </source>
</evidence>
<evidence type="ECO:0000256" key="10">
    <source>
        <dbReference type="ARBA" id="ARBA00022859"/>
    </source>
</evidence>
<dbReference type="Gene3D" id="3.40.50.10140">
    <property type="entry name" value="Toll/interleukin-1 receptor homology (TIR) domain"/>
    <property type="match status" value="1"/>
</dbReference>
<keyword evidence="23" id="KW-1185">Reference proteome</keyword>
<dbReference type="GO" id="GO:0005886">
    <property type="term" value="C:plasma membrane"/>
    <property type="evidence" value="ECO:0007669"/>
    <property type="project" value="TreeGrafter"/>
</dbReference>
<evidence type="ECO:0000256" key="9">
    <source>
        <dbReference type="ARBA" id="ARBA00022737"/>
    </source>
</evidence>
<evidence type="ECO:0000256" key="17">
    <source>
        <dbReference type="ARBA" id="ARBA00023329"/>
    </source>
</evidence>
<evidence type="ECO:0000256" key="8">
    <source>
        <dbReference type="ARBA" id="ARBA00022729"/>
    </source>
</evidence>
<dbReference type="GO" id="GO:0045087">
    <property type="term" value="P:innate immune response"/>
    <property type="evidence" value="ECO:0007669"/>
    <property type="project" value="UniProtKB-KW"/>
</dbReference>
<evidence type="ECO:0000256" key="19">
    <source>
        <dbReference type="SAM" id="MobiDB-lite"/>
    </source>
</evidence>
<feature type="compositionally biased region" description="Basic and acidic residues" evidence="19">
    <location>
        <begin position="1"/>
        <end position="13"/>
    </location>
</feature>
<dbReference type="PANTHER" id="PTHR24365">
    <property type="entry name" value="TOLL-LIKE RECEPTOR"/>
    <property type="match status" value="1"/>
</dbReference>
<keyword evidence="9" id="KW-0677">Repeat</keyword>
<dbReference type="InterPro" id="IPR000157">
    <property type="entry name" value="TIR_dom"/>
</dbReference>
<evidence type="ECO:0000256" key="15">
    <source>
        <dbReference type="ARBA" id="ARBA00023180"/>
    </source>
</evidence>
<evidence type="ECO:0000256" key="3">
    <source>
        <dbReference type="ARBA" id="ARBA00009634"/>
    </source>
</evidence>
<protein>
    <recommendedName>
        <fullName evidence="4">Toll-like receptor 2</fullName>
    </recommendedName>
</protein>
<dbReference type="PROSITE" id="PS51450">
    <property type="entry name" value="LRR"/>
    <property type="match status" value="2"/>
</dbReference>
<evidence type="ECO:0000256" key="1">
    <source>
        <dbReference type="ARBA" id="ARBA00004285"/>
    </source>
</evidence>
<keyword evidence="6" id="KW-0433">Leucine-rich repeat</keyword>
<evidence type="ECO:0000313" key="23">
    <source>
        <dbReference type="Proteomes" id="UP000700334"/>
    </source>
</evidence>
<dbReference type="GO" id="GO:0006954">
    <property type="term" value="P:inflammatory response"/>
    <property type="evidence" value="ECO:0007669"/>
    <property type="project" value="UniProtKB-KW"/>
</dbReference>
<organism evidence="22 23">
    <name type="scientific">Galemys pyrenaicus</name>
    <name type="common">Iberian desman</name>
    <name type="synonym">Pyrenean desman</name>
    <dbReference type="NCBI Taxonomy" id="202257"/>
    <lineage>
        <taxon>Eukaryota</taxon>
        <taxon>Metazoa</taxon>
        <taxon>Chordata</taxon>
        <taxon>Craniata</taxon>
        <taxon>Vertebrata</taxon>
        <taxon>Euteleostomi</taxon>
        <taxon>Mammalia</taxon>
        <taxon>Eutheria</taxon>
        <taxon>Laurasiatheria</taxon>
        <taxon>Eulipotyphla</taxon>
        <taxon>Talpidae</taxon>
        <taxon>Galemys</taxon>
    </lineage>
</organism>
<evidence type="ECO:0000256" key="20">
    <source>
        <dbReference type="SAM" id="Phobius"/>
    </source>
</evidence>
<dbReference type="AlphaFoldDB" id="A0A8J5ZUZ8"/>
<evidence type="ECO:0000256" key="14">
    <source>
        <dbReference type="ARBA" id="ARBA00023170"/>
    </source>
</evidence>